<evidence type="ECO:0000256" key="4">
    <source>
        <dbReference type="ARBA" id="ARBA00022723"/>
    </source>
</evidence>
<evidence type="ECO:0000259" key="7">
    <source>
        <dbReference type="Pfam" id="PF01979"/>
    </source>
</evidence>
<name>F2NWM7_TRES6</name>
<dbReference type="STRING" id="869209.Tresu_2484"/>
<evidence type="ECO:0000256" key="1">
    <source>
        <dbReference type="ARBA" id="ARBA00001947"/>
    </source>
</evidence>
<dbReference type="InterPro" id="IPR004722">
    <property type="entry name" value="DHOase"/>
</dbReference>
<keyword evidence="4" id="KW-0479">Metal-binding</keyword>
<dbReference type="GO" id="GO:0046872">
    <property type="term" value="F:metal ion binding"/>
    <property type="evidence" value="ECO:0007669"/>
    <property type="project" value="UniProtKB-KW"/>
</dbReference>
<dbReference type="Pfam" id="PF01979">
    <property type="entry name" value="Amidohydro_1"/>
    <property type="match status" value="1"/>
</dbReference>
<dbReference type="PANTHER" id="PTHR43668">
    <property type="entry name" value="ALLANTOINASE"/>
    <property type="match status" value="1"/>
</dbReference>
<keyword evidence="9" id="KW-1185">Reference proteome</keyword>
<keyword evidence="6" id="KW-0665">Pyrimidine biosynthesis</keyword>
<dbReference type="GO" id="GO:0004038">
    <property type="term" value="F:allantoinase activity"/>
    <property type="evidence" value="ECO:0007669"/>
    <property type="project" value="TreeGrafter"/>
</dbReference>
<dbReference type="NCBIfam" id="TIGR00857">
    <property type="entry name" value="pyrC_multi"/>
    <property type="match status" value="1"/>
</dbReference>
<dbReference type="EC" id="3.5.2.3" evidence="8"/>
<keyword evidence="5 8" id="KW-0378">Hydrolase</keyword>
<dbReference type="InterPro" id="IPR032466">
    <property type="entry name" value="Metal_Hydrolase"/>
</dbReference>
<sequence>MSFNLVVCMDSFYNGSMQNAVLIFNARLVDANTDKKNAAVLLANGKIKSFPDKASLKKLLNDDSVSKFDAKGLCVLPSFIDMHSHFRDPGLTQKEDIETGSSAAADGGFSTCVLMPNTNPVVSSQEQAEVNNKKAFEFGRCRTIQAVSITKNFDGKTISHLESLDQKKVPVISEDGKEVCSSSVMLEAMKIAAKKKIVVSCHCEDSFLAESARPFRKAALELLSKENISPAEKKEAANNLRKADSLLACAEDTATFRNLRLAKDAGCHIHLCHVSTAACVEAAKKARQEGVDVTFEITPHHIFMNGEKAPGIFNIVNPPLRSENDRLALIQALKDGSANCIATDHAPHTALDKKNGSPGFSGLETAFSACYTMLVKEHGMSLKKLSELMSANPARILGLKNEGLLKEGFAANLVLVDLERQWTVRGQKFASKGKFTPLEGKKLFGFIKETLFNGNIVFSSL</sequence>
<dbReference type="GO" id="GO:0006221">
    <property type="term" value="P:pyrimidine nucleotide biosynthetic process"/>
    <property type="evidence" value="ECO:0007669"/>
    <property type="project" value="UniProtKB-KW"/>
</dbReference>
<feature type="domain" description="Amidohydrolase-related" evidence="7">
    <location>
        <begin position="75"/>
        <end position="423"/>
    </location>
</feature>
<evidence type="ECO:0000256" key="3">
    <source>
        <dbReference type="ARBA" id="ARBA00010286"/>
    </source>
</evidence>
<evidence type="ECO:0000256" key="6">
    <source>
        <dbReference type="ARBA" id="ARBA00022975"/>
    </source>
</evidence>
<evidence type="ECO:0000313" key="9">
    <source>
        <dbReference type="Proteomes" id="UP000006852"/>
    </source>
</evidence>
<reference evidence="9" key="2">
    <citation type="submission" date="2011-04" db="EMBL/GenBank/DDBJ databases">
        <title>The complete genome of chromosome of Treponema succinifaciens DSM 2489.</title>
        <authorList>
            <person name="Lucas S."/>
            <person name="Copeland A."/>
            <person name="Lapidus A."/>
            <person name="Bruce D."/>
            <person name="Goodwin L."/>
            <person name="Pitluck S."/>
            <person name="Peters L."/>
            <person name="Kyrpides N."/>
            <person name="Mavromatis K."/>
            <person name="Ivanova N."/>
            <person name="Ovchinnikova G."/>
            <person name="Teshima H."/>
            <person name="Detter J.C."/>
            <person name="Tapia R."/>
            <person name="Han C."/>
            <person name="Land M."/>
            <person name="Hauser L."/>
            <person name="Markowitz V."/>
            <person name="Cheng J.-F."/>
            <person name="Hugenholtz P."/>
            <person name="Woyke T."/>
            <person name="Wu D."/>
            <person name="Gronow S."/>
            <person name="Wellnitz S."/>
            <person name="Brambilla E."/>
            <person name="Klenk H.-P."/>
            <person name="Eisen J.A."/>
        </authorList>
    </citation>
    <scope>NUCLEOTIDE SEQUENCE [LARGE SCALE GENOMIC DNA]</scope>
    <source>
        <strain evidence="9">ATCC 33096 / DSM 2489 / 6091</strain>
    </source>
</reference>
<dbReference type="InterPro" id="IPR011059">
    <property type="entry name" value="Metal-dep_hydrolase_composite"/>
</dbReference>
<organism evidence="8 9">
    <name type="scientific">Treponema succinifaciens (strain ATCC 33096 / DSM 2489 / 6091)</name>
    <dbReference type="NCBI Taxonomy" id="869209"/>
    <lineage>
        <taxon>Bacteria</taxon>
        <taxon>Pseudomonadati</taxon>
        <taxon>Spirochaetota</taxon>
        <taxon>Spirochaetia</taxon>
        <taxon>Spirochaetales</taxon>
        <taxon>Treponemataceae</taxon>
        <taxon>Treponema</taxon>
    </lineage>
</organism>
<dbReference type="Gene3D" id="3.20.20.140">
    <property type="entry name" value="Metal-dependent hydrolases"/>
    <property type="match status" value="1"/>
</dbReference>
<protein>
    <submittedName>
        <fullName evidence="8">Dihydroorotase, multifunctional complex type</fullName>
        <ecNumber evidence="8">3.5.2.3</ecNumber>
    </submittedName>
</protein>
<dbReference type="Proteomes" id="UP000006852">
    <property type="component" value="Chromosome"/>
</dbReference>
<evidence type="ECO:0000256" key="5">
    <source>
        <dbReference type="ARBA" id="ARBA00022801"/>
    </source>
</evidence>
<dbReference type="SUPFAM" id="SSF51556">
    <property type="entry name" value="Metallo-dependent hydrolases"/>
    <property type="match status" value="1"/>
</dbReference>
<dbReference type="HOGENOM" id="CLU_015572_1_2_12"/>
<dbReference type="GO" id="GO:0006145">
    <property type="term" value="P:purine nucleobase catabolic process"/>
    <property type="evidence" value="ECO:0007669"/>
    <property type="project" value="TreeGrafter"/>
</dbReference>
<evidence type="ECO:0000313" key="8">
    <source>
        <dbReference type="EMBL" id="AEB15346.1"/>
    </source>
</evidence>
<comment type="cofactor">
    <cofactor evidence="1">
        <name>Zn(2+)</name>
        <dbReference type="ChEBI" id="CHEBI:29105"/>
    </cofactor>
</comment>
<gene>
    <name evidence="8" type="ordered locus">Tresu_2484</name>
</gene>
<dbReference type="KEGG" id="tsu:Tresu_2484"/>
<proteinExistence type="inferred from homology"/>
<dbReference type="CDD" id="cd01317">
    <property type="entry name" value="DHOase_IIa"/>
    <property type="match status" value="1"/>
</dbReference>
<dbReference type="EMBL" id="CP002631">
    <property type="protein sequence ID" value="AEB15346.1"/>
    <property type="molecule type" value="Genomic_DNA"/>
</dbReference>
<dbReference type="GO" id="GO:0004151">
    <property type="term" value="F:dihydroorotase activity"/>
    <property type="evidence" value="ECO:0007669"/>
    <property type="project" value="UniProtKB-EC"/>
</dbReference>
<dbReference type="PROSITE" id="PS00483">
    <property type="entry name" value="DIHYDROOROTASE_2"/>
    <property type="match status" value="1"/>
</dbReference>
<dbReference type="InterPro" id="IPR050138">
    <property type="entry name" value="DHOase/Allantoinase_Hydrolase"/>
</dbReference>
<evidence type="ECO:0000256" key="2">
    <source>
        <dbReference type="ARBA" id="ARBA00002368"/>
    </source>
</evidence>
<comment type="function">
    <text evidence="2">Catalyzes the reversible cyclization of carbamoyl aspartate to dihydroorotate.</text>
</comment>
<dbReference type="SUPFAM" id="SSF51338">
    <property type="entry name" value="Composite domain of metallo-dependent hydrolases"/>
    <property type="match status" value="1"/>
</dbReference>
<dbReference type="InterPro" id="IPR006680">
    <property type="entry name" value="Amidohydro-rel"/>
</dbReference>
<comment type="similarity">
    <text evidence="3">Belongs to the metallo-dependent hydrolases superfamily. DHOase family. Class I DHOase subfamily.</text>
</comment>
<dbReference type="eggNOG" id="COG0044">
    <property type="taxonomic scope" value="Bacteria"/>
</dbReference>
<accession>F2NWM7</accession>
<dbReference type="AlphaFoldDB" id="F2NWM7"/>
<reference evidence="8 9" key="1">
    <citation type="journal article" date="2011" name="Stand. Genomic Sci.">
        <title>Complete genome sequence of Treponema succinifaciens type strain (6091).</title>
        <authorList>
            <person name="Han C."/>
            <person name="Gronow S."/>
            <person name="Teshima H."/>
            <person name="Lapidus A."/>
            <person name="Nolan M."/>
            <person name="Lucas S."/>
            <person name="Hammon N."/>
            <person name="Deshpande S."/>
            <person name="Cheng J.F."/>
            <person name="Zeytun A."/>
            <person name="Tapia R."/>
            <person name="Goodwin L."/>
            <person name="Pitluck S."/>
            <person name="Liolios K."/>
            <person name="Pagani I."/>
            <person name="Ivanova N."/>
            <person name="Mavromatis K."/>
            <person name="Mikhailova N."/>
            <person name="Huntemann M."/>
            <person name="Pati A."/>
            <person name="Chen A."/>
            <person name="Palaniappan K."/>
            <person name="Land M."/>
            <person name="Hauser L."/>
            <person name="Brambilla E.M."/>
            <person name="Rohde M."/>
            <person name="Goker M."/>
            <person name="Woyke T."/>
            <person name="Bristow J."/>
            <person name="Eisen J.A."/>
            <person name="Markowitz V."/>
            <person name="Hugenholtz P."/>
            <person name="Kyrpides N.C."/>
            <person name="Klenk H.P."/>
            <person name="Detter J.C."/>
        </authorList>
    </citation>
    <scope>NUCLEOTIDE SEQUENCE [LARGE SCALE GENOMIC DNA]</scope>
    <source>
        <strain evidence="9">ATCC 33096 / DSM 2489 / 6091</strain>
    </source>
</reference>
<dbReference type="InterPro" id="IPR002195">
    <property type="entry name" value="Dihydroorotase_CS"/>
</dbReference>
<dbReference type="GO" id="GO:0005737">
    <property type="term" value="C:cytoplasm"/>
    <property type="evidence" value="ECO:0007669"/>
    <property type="project" value="TreeGrafter"/>
</dbReference>
<dbReference type="PANTHER" id="PTHR43668:SF2">
    <property type="entry name" value="ALLANTOINASE"/>
    <property type="match status" value="1"/>
</dbReference>